<dbReference type="Proteomes" id="UP001055172">
    <property type="component" value="Unassembled WGS sequence"/>
</dbReference>
<gene>
    <name evidence="2" type="ORF">ColLi_10983</name>
</gene>
<dbReference type="EMBL" id="BPPX01000030">
    <property type="protein sequence ID" value="GJC88145.1"/>
    <property type="molecule type" value="Genomic_DNA"/>
</dbReference>
<sequence>MPGAINRLNMHMVISAAPRPYRRPQQPRLVAFGSVSVNNGMPRDPCRRQTAGAADAGCVAGQPADFDRNGENPSIKHSNHSFIDEPKVEILLEQEETGSCPTVHFIDSLLATWAKDPDNSANTREDDGAVASFSSVATVQEKFDHFNRLMLEQYTEMRDHSPVPTLHFAAKLVNETQHYLDSTHLKMHNQSVYQEGGYHKWAADALEGWACPIEASLDMAASFNDSLARKEDEYLKDMPWDNTAPPSTRSQSSGNTYGAWLMN</sequence>
<organism evidence="2 3">
    <name type="scientific">Colletotrichum liriopes</name>
    <dbReference type="NCBI Taxonomy" id="708192"/>
    <lineage>
        <taxon>Eukaryota</taxon>
        <taxon>Fungi</taxon>
        <taxon>Dikarya</taxon>
        <taxon>Ascomycota</taxon>
        <taxon>Pezizomycotina</taxon>
        <taxon>Sordariomycetes</taxon>
        <taxon>Hypocreomycetidae</taxon>
        <taxon>Glomerellales</taxon>
        <taxon>Glomerellaceae</taxon>
        <taxon>Colletotrichum</taxon>
        <taxon>Colletotrichum spaethianum species complex</taxon>
    </lineage>
</organism>
<evidence type="ECO:0000256" key="1">
    <source>
        <dbReference type="SAM" id="MobiDB-lite"/>
    </source>
</evidence>
<protein>
    <submittedName>
        <fullName evidence="2">Uncharacterized protein</fullName>
    </submittedName>
</protein>
<comment type="caution">
    <text evidence="2">The sequence shown here is derived from an EMBL/GenBank/DDBJ whole genome shotgun (WGS) entry which is preliminary data.</text>
</comment>
<feature type="compositionally biased region" description="Polar residues" evidence="1">
    <location>
        <begin position="244"/>
        <end position="256"/>
    </location>
</feature>
<name>A0AA37GVP2_9PEZI</name>
<feature type="region of interest" description="Disordered" evidence="1">
    <location>
        <begin position="238"/>
        <end position="263"/>
    </location>
</feature>
<reference evidence="2 3" key="1">
    <citation type="submission" date="2021-07" db="EMBL/GenBank/DDBJ databases">
        <title>Genome data of Colletotrichum spaethianum.</title>
        <authorList>
            <person name="Utami Y.D."/>
            <person name="Hiruma K."/>
        </authorList>
    </citation>
    <scope>NUCLEOTIDE SEQUENCE [LARGE SCALE GENOMIC DNA]</scope>
    <source>
        <strain evidence="2 3">MAFF 242679</strain>
    </source>
</reference>
<dbReference type="AlphaFoldDB" id="A0AA37GVP2"/>
<evidence type="ECO:0000313" key="3">
    <source>
        <dbReference type="Proteomes" id="UP001055172"/>
    </source>
</evidence>
<evidence type="ECO:0000313" key="2">
    <source>
        <dbReference type="EMBL" id="GJC88145.1"/>
    </source>
</evidence>
<keyword evidence="3" id="KW-1185">Reference proteome</keyword>
<proteinExistence type="predicted"/>
<accession>A0AA37GVP2</accession>